<dbReference type="EMBL" id="JACKWZ010000075">
    <property type="protein sequence ID" value="KAF9417220.1"/>
    <property type="molecule type" value="Genomic_DNA"/>
</dbReference>
<organism evidence="2 3">
    <name type="scientific">Spodoptera exigua</name>
    <name type="common">Beet armyworm</name>
    <name type="synonym">Noctua fulgens</name>
    <dbReference type="NCBI Taxonomy" id="7107"/>
    <lineage>
        <taxon>Eukaryota</taxon>
        <taxon>Metazoa</taxon>
        <taxon>Ecdysozoa</taxon>
        <taxon>Arthropoda</taxon>
        <taxon>Hexapoda</taxon>
        <taxon>Insecta</taxon>
        <taxon>Pterygota</taxon>
        <taxon>Neoptera</taxon>
        <taxon>Endopterygota</taxon>
        <taxon>Lepidoptera</taxon>
        <taxon>Glossata</taxon>
        <taxon>Ditrysia</taxon>
        <taxon>Noctuoidea</taxon>
        <taxon>Noctuidae</taxon>
        <taxon>Amphipyrinae</taxon>
        <taxon>Spodoptera</taxon>
    </lineage>
</organism>
<protein>
    <submittedName>
        <fullName evidence="2">Uncharacterized protein</fullName>
    </submittedName>
</protein>
<comment type="caution">
    <text evidence="2">The sequence shown here is derived from an EMBL/GenBank/DDBJ whole genome shotgun (WGS) entry which is preliminary data.</text>
</comment>
<feature type="region of interest" description="Disordered" evidence="1">
    <location>
        <begin position="16"/>
        <end position="39"/>
    </location>
</feature>
<evidence type="ECO:0000313" key="3">
    <source>
        <dbReference type="Proteomes" id="UP000648187"/>
    </source>
</evidence>
<feature type="non-terminal residue" evidence="2">
    <location>
        <position position="227"/>
    </location>
</feature>
<feature type="non-terminal residue" evidence="2">
    <location>
        <position position="1"/>
    </location>
</feature>
<gene>
    <name evidence="2" type="ORF">HW555_005622</name>
</gene>
<proteinExistence type="predicted"/>
<keyword evidence="3" id="KW-1185">Reference proteome</keyword>
<sequence length="227" mass="26543">FITEKSHLRVKRRVFQRSRKDNNEENGIDKLHKNGTINTKSITSKPAIWKNESSNIIPKETIKKVNSTEKIHREGDVISSQIEDDPETKMIHDEVVEKVADEEHLKYQQRKRKIKYLEVPLPLFSNENDLDETVKEPNLSEYNAVCPTVCPSRNVMVCARCQHGVYRSFISVCHMRMFDCNHEDEAPYLSEDDMKPQGKVVEANDDDKILRYIICKQNKEIHGRYNK</sequence>
<evidence type="ECO:0000256" key="1">
    <source>
        <dbReference type="SAM" id="MobiDB-lite"/>
    </source>
</evidence>
<accession>A0A835GK58</accession>
<feature type="compositionally biased region" description="Basic and acidic residues" evidence="1">
    <location>
        <begin position="18"/>
        <end position="32"/>
    </location>
</feature>
<dbReference type="Proteomes" id="UP000648187">
    <property type="component" value="Unassembled WGS sequence"/>
</dbReference>
<evidence type="ECO:0000313" key="2">
    <source>
        <dbReference type="EMBL" id="KAF9417220.1"/>
    </source>
</evidence>
<dbReference type="AlphaFoldDB" id="A0A835GK58"/>
<reference evidence="2" key="1">
    <citation type="submission" date="2020-08" db="EMBL/GenBank/DDBJ databases">
        <title>Spodoptera exigua strain:BAW_Kor-Di-RS1 Genome sequencing and assembly.</title>
        <authorList>
            <person name="Kim J."/>
            <person name="Nam H.Y."/>
            <person name="Kwon M."/>
            <person name="Choi J.H."/>
            <person name="Cho S.R."/>
            <person name="Kim G.-H."/>
        </authorList>
    </citation>
    <scope>NUCLEOTIDE SEQUENCE</scope>
    <source>
        <strain evidence="2">BAW_Kor-Di-RS1</strain>
        <tissue evidence="2">Whole-body</tissue>
    </source>
</reference>
<name>A0A835GK58_SPOEX</name>